<evidence type="ECO:0000313" key="5">
    <source>
        <dbReference type="EMBL" id="KUN82829.1"/>
    </source>
</evidence>
<keyword evidence="4" id="KW-0472">Membrane</keyword>
<evidence type="ECO:0000256" key="3">
    <source>
        <dbReference type="ARBA" id="ARBA00022989"/>
    </source>
</evidence>
<dbReference type="RefSeq" id="WP_055637697.1">
    <property type="nucleotide sequence ID" value="NZ_KQ948768.1"/>
</dbReference>
<evidence type="ECO:0000256" key="4">
    <source>
        <dbReference type="ARBA" id="ARBA00023136"/>
    </source>
</evidence>
<comment type="caution">
    <text evidence="5">The sequence shown here is derived from an EMBL/GenBank/DDBJ whole genome shotgun (WGS) entry which is preliminary data.</text>
</comment>
<protein>
    <submittedName>
        <fullName evidence="5">Uncharacterized protein</fullName>
    </submittedName>
</protein>
<keyword evidence="2" id="KW-0812">Transmembrane</keyword>
<gene>
    <name evidence="5" type="ORF">AQJ64_18360</name>
</gene>
<sequence>MILIVAVPVAAGATVWTGRGDGDQPTMAGLVVASTLLSPVAVPLTTSALRPLLSPECADV</sequence>
<proteinExistence type="predicted"/>
<keyword evidence="3" id="KW-1133">Transmembrane helix</keyword>
<keyword evidence="6" id="KW-1185">Reference proteome</keyword>
<reference evidence="5 6" key="1">
    <citation type="submission" date="2015-10" db="EMBL/GenBank/DDBJ databases">
        <title>Draft genome sequence of Streptomyces griseoruber DSM 40281, type strain for the species Streptomyces griseoruber.</title>
        <authorList>
            <person name="Ruckert C."/>
            <person name="Winkler A."/>
            <person name="Kalinowski J."/>
            <person name="Kampfer P."/>
            <person name="Glaeser S."/>
        </authorList>
    </citation>
    <scope>NUCLEOTIDE SEQUENCE [LARGE SCALE GENOMIC DNA]</scope>
    <source>
        <strain evidence="5 6">DSM 40281</strain>
    </source>
</reference>
<evidence type="ECO:0000256" key="1">
    <source>
        <dbReference type="ARBA" id="ARBA00004141"/>
    </source>
</evidence>
<accession>A0A117RC99</accession>
<comment type="subcellular location">
    <subcellularLocation>
        <location evidence="1">Membrane</location>
        <topology evidence="1">Multi-pass membrane protein</topology>
    </subcellularLocation>
</comment>
<name>A0A117RC99_9ACTN</name>
<dbReference type="GO" id="GO:0016020">
    <property type="term" value="C:membrane"/>
    <property type="evidence" value="ECO:0007669"/>
    <property type="project" value="UniProtKB-SubCell"/>
</dbReference>
<dbReference type="InterPro" id="IPR002657">
    <property type="entry name" value="BilAc:Na_symport/Acr3"/>
</dbReference>
<evidence type="ECO:0000313" key="6">
    <source>
        <dbReference type="Proteomes" id="UP000052982"/>
    </source>
</evidence>
<dbReference type="Proteomes" id="UP000052982">
    <property type="component" value="Unassembled WGS sequence"/>
</dbReference>
<dbReference type="STRING" id="1943.AQJ64_18360"/>
<dbReference type="AlphaFoldDB" id="A0A117RC99"/>
<dbReference type="EMBL" id="LMWW01000028">
    <property type="protein sequence ID" value="KUN82829.1"/>
    <property type="molecule type" value="Genomic_DNA"/>
</dbReference>
<organism evidence="5 6">
    <name type="scientific">Streptomyces griseoruber</name>
    <dbReference type="NCBI Taxonomy" id="1943"/>
    <lineage>
        <taxon>Bacteria</taxon>
        <taxon>Bacillati</taxon>
        <taxon>Actinomycetota</taxon>
        <taxon>Actinomycetes</taxon>
        <taxon>Kitasatosporales</taxon>
        <taxon>Streptomycetaceae</taxon>
        <taxon>Streptomyces</taxon>
    </lineage>
</organism>
<evidence type="ECO:0000256" key="2">
    <source>
        <dbReference type="ARBA" id="ARBA00022692"/>
    </source>
</evidence>
<dbReference type="InterPro" id="IPR038770">
    <property type="entry name" value="Na+/solute_symporter_sf"/>
</dbReference>
<dbReference type="Gene3D" id="1.20.1530.20">
    <property type="match status" value="1"/>
</dbReference>
<dbReference type="Pfam" id="PF01758">
    <property type="entry name" value="SBF"/>
    <property type="match status" value="1"/>
</dbReference>